<comment type="caution">
    <text evidence="7">The sequence shown here is derived from an EMBL/GenBank/DDBJ whole genome shotgun (WGS) entry which is preliminary data.</text>
</comment>
<evidence type="ECO:0000256" key="1">
    <source>
        <dbReference type="ARBA" id="ARBA00011076"/>
    </source>
</evidence>
<dbReference type="InterPro" id="IPR012338">
    <property type="entry name" value="Beta-lactam/transpept-like"/>
</dbReference>
<evidence type="ECO:0000256" key="2">
    <source>
        <dbReference type="ARBA" id="ARBA00011881"/>
    </source>
</evidence>
<feature type="binding site" evidence="6">
    <location>
        <position position="239"/>
    </location>
    <ligand>
        <name>substrate</name>
    </ligand>
</feature>
<dbReference type="GO" id="GO:0004359">
    <property type="term" value="F:glutaminase activity"/>
    <property type="evidence" value="ECO:0007669"/>
    <property type="project" value="UniProtKB-UniRule"/>
</dbReference>
<comment type="subunit">
    <text evidence="2 6">Homotetramer.</text>
</comment>
<keyword evidence="8" id="KW-1185">Reference proteome</keyword>
<dbReference type="PANTHER" id="PTHR12544">
    <property type="entry name" value="GLUTAMINASE"/>
    <property type="match status" value="1"/>
</dbReference>
<protein>
    <recommendedName>
        <fullName evidence="3 6">Glutaminase</fullName>
        <ecNumber evidence="3 6">3.5.1.2</ecNumber>
    </recommendedName>
</protein>
<sequence length="303" mass="33435">MEVKLKRILENNRKYIEEGNLPSYIPELSNANKNALGIYVSTVEGEEWGAGDYMYPFTIQSISKVITLLIALEDNGMEIFQKVGMEPTGDAFNSMMKLELVQPSKPFNPMINAGAIAVTSMIHGSYKEKFDRIISFFRAITNNPKLGINDRVYLSEKSTGDKNRAMAYYMRDVGILQGDVEEDLDLYFKQCSIEVTCKDIARIAAFIGNKGVLKETNERLISEEYIKIAKTFMFTCGMYNASGEFAINVGIPSKSGVGGGIMSVVPSKMGIGVIGPSLDSKGNSIAGVKVLEELSKEFNLSIF</sequence>
<dbReference type="InterPro" id="IPR015868">
    <property type="entry name" value="Glutaminase"/>
</dbReference>
<dbReference type="EMBL" id="WBZC01000024">
    <property type="protein sequence ID" value="KAB3534844.1"/>
    <property type="molecule type" value="Genomic_DNA"/>
</dbReference>
<evidence type="ECO:0000256" key="4">
    <source>
        <dbReference type="ARBA" id="ARBA00022801"/>
    </source>
</evidence>
<comment type="catalytic activity">
    <reaction evidence="5 6">
        <text>L-glutamine + H2O = L-glutamate + NH4(+)</text>
        <dbReference type="Rhea" id="RHEA:15889"/>
        <dbReference type="ChEBI" id="CHEBI:15377"/>
        <dbReference type="ChEBI" id="CHEBI:28938"/>
        <dbReference type="ChEBI" id="CHEBI:29985"/>
        <dbReference type="ChEBI" id="CHEBI:58359"/>
        <dbReference type="EC" id="3.5.1.2"/>
    </reaction>
</comment>
<feature type="binding site" evidence="6">
    <location>
        <position position="163"/>
    </location>
    <ligand>
        <name>substrate</name>
    </ligand>
</feature>
<keyword evidence="4 6" id="KW-0378">Hydrolase</keyword>
<dbReference type="FunFam" id="3.40.710.10:FF:000005">
    <property type="entry name" value="Glutaminase"/>
    <property type="match status" value="1"/>
</dbReference>
<proteinExistence type="inferred from homology"/>
<dbReference type="SUPFAM" id="SSF56601">
    <property type="entry name" value="beta-lactamase/transpeptidase-like"/>
    <property type="match status" value="1"/>
</dbReference>
<keyword evidence="6" id="KW-0007">Acetylation</keyword>
<evidence type="ECO:0000256" key="3">
    <source>
        <dbReference type="ARBA" id="ARBA00012918"/>
    </source>
</evidence>
<feature type="binding site" evidence="6">
    <location>
        <position position="257"/>
    </location>
    <ligand>
        <name>substrate</name>
    </ligand>
</feature>
<dbReference type="HAMAP" id="MF_00313">
    <property type="entry name" value="Glutaminase"/>
    <property type="match status" value="1"/>
</dbReference>
<dbReference type="RefSeq" id="WP_151861013.1">
    <property type="nucleotide sequence ID" value="NZ_WBZC01000024.1"/>
</dbReference>
<dbReference type="OrthoDB" id="9788822at2"/>
<accession>A0A6I0F8K8</accession>
<feature type="binding site" evidence="6">
    <location>
        <position position="156"/>
    </location>
    <ligand>
        <name>substrate</name>
    </ligand>
</feature>
<gene>
    <name evidence="6 7" type="primary">glsA</name>
    <name evidence="7" type="ORF">F8154_07595</name>
</gene>
<dbReference type="EC" id="3.5.1.2" evidence="3 6"/>
<dbReference type="GO" id="GO:0006537">
    <property type="term" value="P:glutamate biosynthetic process"/>
    <property type="evidence" value="ECO:0007669"/>
    <property type="project" value="TreeGrafter"/>
</dbReference>
<dbReference type="NCBIfam" id="TIGR03814">
    <property type="entry name" value="Gln_ase"/>
    <property type="match status" value="1"/>
</dbReference>
<dbReference type="PANTHER" id="PTHR12544:SF29">
    <property type="entry name" value="GLUTAMINASE"/>
    <property type="match status" value="1"/>
</dbReference>
<reference evidence="7 8" key="1">
    <citation type="submission" date="2019-10" db="EMBL/GenBank/DDBJ databases">
        <title>Alkaliphilus serpentinus sp. nov. and Alkaliphilus pronyensis sp. nov., two novel anaerobic alkaliphilic species isolated from the serpentinized-hosted hydrothermal field of the Prony Bay (New Caledonia).</title>
        <authorList>
            <person name="Postec A."/>
        </authorList>
    </citation>
    <scope>NUCLEOTIDE SEQUENCE [LARGE SCALE GENOMIC DNA]</scope>
    <source>
        <strain evidence="7 8">LacV</strain>
    </source>
</reference>
<evidence type="ECO:0000256" key="5">
    <source>
        <dbReference type="ARBA" id="ARBA00049534"/>
    </source>
</evidence>
<evidence type="ECO:0000256" key="6">
    <source>
        <dbReference type="HAMAP-Rule" id="MF_00313"/>
    </source>
</evidence>
<feature type="binding site" evidence="6">
    <location>
        <position position="187"/>
    </location>
    <ligand>
        <name>substrate</name>
    </ligand>
</feature>
<comment type="similarity">
    <text evidence="1 6">Belongs to the glutaminase family.</text>
</comment>
<dbReference type="Pfam" id="PF04960">
    <property type="entry name" value="Glutaminase"/>
    <property type="match status" value="1"/>
</dbReference>
<feature type="binding site" evidence="6">
    <location>
        <position position="112"/>
    </location>
    <ligand>
        <name>substrate</name>
    </ligand>
</feature>
<evidence type="ECO:0000313" key="7">
    <source>
        <dbReference type="EMBL" id="KAB3534844.1"/>
    </source>
</evidence>
<organism evidence="7 8">
    <name type="scientific">Alkaliphilus pronyensis</name>
    <dbReference type="NCBI Taxonomy" id="1482732"/>
    <lineage>
        <taxon>Bacteria</taxon>
        <taxon>Bacillati</taxon>
        <taxon>Bacillota</taxon>
        <taxon>Clostridia</taxon>
        <taxon>Peptostreptococcales</taxon>
        <taxon>Natronincolaceae</taxon>
        <taxon>Alkaliphilus</taxon>
    </lineage>
</organism>
<dbReference type="Gene3D" id="3.40.710.10">
    <property type="entry name" value="DD-peptidase/beta-lactamase superfamily"/>
    <property type="match status" value="1"/>
</dbReference>
<evidence type="ECO:0000313" key="8">
    <source>
        <dbReference type="Proteomes" id="UP000432715"/>
    </source>
</evidence>
<name>A0A6I0F8K8_9FIRM</name>
<dbReference type="Proteomes" id="UP000432715">
    <property type="component" value="Unassembled WGS sequence"/>
</dbReference>
<feature type="binding site" evidence="6">
    <location>
        <position position="61"/>
    </location>
    <ligand>
        <name>substrate</name>
    </ligand>
</feature>
<dbReference type="AlphaFoldDB" id="A0A6I0F8K8"/>
<dbReference type="GO" id="GO:0006543">
    <property type="term" value="P:L-glutamine catabolic process"/>
    <property type="evidence" value="ECO:0007669"/>
    <property type="project" value="TreeGrafter"/>
</dbReference>